<dbReference type="PROSITE" id="PS51725">
    <property type="entry name" value="ABM"/>
    <property type="match status" value="1"/>
</dbReference>
<dbReference type="SUPFAM" id="SSF54909">
    <property type="entry name" value="Dimeric alpha+beta barrel"/>
    <property type="match status" value="1"/>
</dbReference>
<dbReference type="PANTHER" id="PTHR33336">
    <property type="entry name" value="QUINOL MONOOXYGENASE YGIN-RELATED"/>
    <property type="match status" value="1"/>
</dbReference>
<dbReference type="GO" id="GO:0004497">
    <property type="term" value="F:monooxygenase activity"/>
    <property type="evidence" value="ECO:0007669"/>
    <property type="project" value="UniProtKB-KW"/>
</dbReference>
<dbReference type="EMBL" id="CP037901">
    <property type="protein sequence ID" value="QBP12225.1"/>
    <property type="molecule type" value="Genomic_DNA"/>
</dbReference>
<dbReference type="InterPro" id="IPR050744">
    <property type="entry name" value="AI-2_Isomerase_LsrG"/>
</dbReference>
<organism evidence="1 2">
    <name type="scientific">Cupriavidus metallidurans</name>
    <dbReference type="NCBI Taxonomy" id="119219"/>
    <lineage>
        <taxon>Bacteria</taxon>
        <taxon>Pseudomonadati</taxon>
        <taxon>Pseudomonadota</taxon>
        <taxon>Betaproteobacteria</taxon>
        <taxon>Burkholderiales</taxon>
        <taxon>Burkholderiaceae</taxon>
        <taxon>Cupriavidus</taxon>
    </lineage>
</organism>
<evidence type="ECO:0000313" key="1">
    <source>
        <dbReference type="EMBL" id="QBP12225.1"/>
    </source>
</evidence>
<dbReference type="AlphaFoldDB" id="A0A2L0X3S4"/>
<dbReference type="InterPro" id="IPR007138">
    <property type="entry name" value="ABM_dom"/>
</dbReference>
<dbReference type="Pfam" id="PF03992">
    <property type="entry name" value="ABM"/>
    <property type="match status" value="1"/>
</dbReference>
<dbReference type="InterPro" id="IPR011008">
    <property type="entry name" value="Dimeric_a/b-barrel"/>
</dbReference>
<name>A0A2L0X3S4_9BURK</name>
<dbReference type="PANTHER" id="PTHR33336:SF15">
    <property type="entry name" value="ABM DOMAIN-CONTAINING PROTEIN"/>
    <property type="match status" value="1"/>
</dbReference>
<keyword evidence="1" id="KW-0560">Oxidoreductase</keyword>
<dbReference type="Proteomes" id="UP000253772">
    <property type="component" value="Chromosome c2"/>
</dbReference>
<dbReference type="Gene3D" id="3.30.70.100">
    <property type="match status" value="1"/>
</dbReference>
<dbReference type="OrthoDB" id="9812192at2"/>
<accession>A0A2L0X3S4</accession>
<proteinExistence type="predicted"/>
<sequence>MDEDLFVLVVLYAKAGRESELRDKLRAVVEPSRRDTGNLRYELFVQQDDPRRFVFVEHWDSPRAQEVHHTQTEHIRRFQEEGSDAVERIEVSYRMKRLD</sequence>
<dbReference type="RefSeq" id="WP_017513360.1">
    <property type="nucleotide sequence ID" value="NZ_CP026544.1"/>
</dbReference>
<keyword evidence="1" id="KW-0503">Monooxygenase</keyword>
<protein>
    <submittedName>
        <fullName evidence="1">Antibiotic biosynthesis monooxygenase</fullName>
    </submittedName>
</protein>
<evidence type="ECO:0000313" key="2">
    <source>
        <dbReference type="Proteomes" id="UP000253772"/>
    </source>
</evidence>
<reference evidence="1 2" key="1">
    <citation type="submission" date="2019-03" db="EMBL/GenBank/DDBJ databases">
        <title>Comparative insights into the high quality Complete genome sequence of highly metal resistant Cupriavidus metallidurans strain BS1 isolated from a gold-copper mine.</title>
        <authorList>
            <person name="Mazhar H.S."/>
            <person name="Rensing C."/>
        </authorList>
    </citation>
    <scope>NUCLEOTIDE SEQUENCE [LARGE SCALE GENOMIC DNA]</scope>
    <source>
        <strain evidence="1 2">BS1</strain>
    </source>
</reference>
<gene>
    <name evidence="1" type="ORF">DDF84_020875</name>
</gene>